<dbReference type="FunFam" id="3.20.20.80:FF:000055">
    <property type="entry name" value="Trehalose synthase"/>
    <property type="match status" value="1"/>
</dbReference>
<dbReference type="InterPro" id="IPR006047">
    <property type="entry name" value="GH13_cat_dom"/>
</dbReference>
<evidence type="ECO:0000256" key="9">
    <source>
        <dbReference type="ARBA" id="ARBA00022741"/>
    </source>
</evidence>
<dbReference type="GO" id="GO:0005524">
    <property type="term" value="F:ATP binding"/>
    <property type="evidence" value="ECO:0007669"/>
    <property type="project" value="UniProtKB-KW"/>
</dbReference>
<evidence type="ECO:0000256" key="11">
    <source>
        <dbReference type="ARBA" id="ARBA00022840"/>
    </source>
</evidence>
<comment type="similarity">
    <text evidence="2">Belongs to the glycosyl hydrolase 13 family. TreS subfamily.</text>
</comment>
<dbReference type="AlphaFoldDB" id="A0A9W6L9F9"/>
<dbReference type="NCBIfam" id="TIGR02457">
    <property type="entry name" value="TreS_Cterm"/>
    <property type="match status" value="1"/>
</dbReference>
<dbReference type="InterPro" id="IPR012811">
    <property type="entry name" value="TreS_maltokin_C_dom"/>
</dbReference>
<dbReference type="SUPFAM" id="SSF51011">
    <property type="entry name" value="Glycosyl hydrolase domain"/>
    <property type="match status" value="1"/>
</dbReference>
<dbReference type="InterPro" id="IPR012810">
    <property type="entry name" value="TreS/a-amylase_N"/>
</dbReference>
<dbReference type="InterPro" id="IPR032091">
    <property type="entry name" value="Malt_amylase-like_C"/>
</dbReference>
<gene>
    <name evidence="17" type="primary">treS</name>
    <name evidence="17" type="ORF">GHYDROH2_00090</name>
</gene>
<keyword evidence="8" id="KW-0479">Metal-binding</keyword>
<accession>A0A9W6L9F9</accession>
<dbReference type="PANTHER" id="PTHR10357">
    <property type="entry name" value="ALPHA-AMYLASE FAMILY MEMBER"/>
    <property type="match status" value="1"/>
</dbReference>
<evidence type="ECO:0000256" key="4">
    <source>
        <dbReference type="ARBA" id="ARBA00011962"/>
    </source>
</evidence>
<evidence type="ECO:0000256" key="15">
    <source>
        <dbReference type="ARBA" id="ARBA00049067"/>
    </source>
</evidence>
<evidence type="ECO:0000256" key="13">
    <source>
        <dbReference type="ARBA" id="ARBA00031251"/>
    </source>
</evidence>
<comment type="similarity">
    <text evidence="3">Belongs to the aminoglycoside phosphotransferase family.</text>
</comment>
<evidence type="ECO:0000259" key="16">
    <source>
        <dbReference type="SMART" id="SM00642"/>
    </source>
</evidence>
<dbReference type="Pfam" id="PF00128">
    <property type="entry name" value="Alpha-amylase"/>
    <property type="match status" value="2"/>
</dbReference>
<keyword evidence="7" id="KW-0808">Transferase</keyword>
<dbReference type="GO" id="GO:0016740">
    <property type="term" value="F:transferase activity"/>
    <property type="evidence" value="ECO:0007669"/>
    <property type="project" value="UniProtKB-KW"/>
</dbReference>
<dbReference type="InterPro" id="IPR040999">
    <property type="entry name" value="Mak_N_cap"/>
</dbReference>
<dbReference type="SUPFAM" id="SSF51445">
    <property type="entry name" value="(Trans)glycosidases"/>
    <property type="match status" value="1"/>
</dbReference>
<dbReference type="Gene3D" id="2.60.40.1180">
    <property type="entry name" value="Golgi alpha-mannosidase II"/>
    <property type="match status" value="1"/>
</dbReference>
<dbReference type="InterPro" id="IPR045857">
    <property type="entry name" value="O16G_dom_2"/>
</dbReference>
<evidence type="ECO:0000256" key="7">
    <source>
        <dbReference type="ARBA" id="ARBA00022679"/>
    </source>
</evidence>
<comment type="catalytic activity">
    <reaction evidence="15">
        <text>D-maltose + ATP = alpha-maltose 1-phosphate + ADP + H(+)</text>
        <dbReference type="Rhea" id="RHEA:31915"/>
        <dbReference type="ChEBI" id="CHEBI:15378"/>
        <dbReference type="ChEBI" id="CHEBI:17306"/>
        <dbReference type="ChEBI" id="CHEBI:30616"/>
        <dbReference type="ChEBI" id="CHEBI:63576"/>
        <dbReference type="ChEBI" id="CHEBI:456216"/>
        <dbReference type="EC" id="2.7.1.175"/>
    </reaction>
</comment>
<dbReference type="NCBIfam" id="TIGR02456">
    <property type="entry name" value="treS_nterm"/>
    <property type="match status" value="1"/>
</dbReference>
<dbReference type="GO" id="GO:0005975">
    <property type="term" value="P:carbohydrate metabolic process"/>
    <property type="evidence" value="ECO:0007669"/>
    <property type="project" value="InterPro"/>
</dbReference>
<proteinExistence type="inferred from homology"/>
<evidence type="ECO:0000256" key="6">
    <source>
        <dbReference type="ARBA" id="ARBA00013882"/>
    </source>
</evidence>
<evidence type="ECO:0000256" key="14">
    <source>
        <dbReference type="ARBA" id="ARBA00031378"/>
    </source>
</evidence>
<evidence type="ECO:0000256" key="10">
    <source>
        <dbReference type="ARBA" id="ARBA00022837"/>
    </source>
</evidence>
<evidence type="ECO:0000313" key="17">
    <source>
        <dbReference type="EMBL" id="GLI36508.1"/>
    </source>
</evidence>
<evidence type="ECO:0000256" key="3">
    <source>
        <dbReference type="ARBA" id="ARBA00006219"/>
    </source>
</evidence>
<dbReference type="InterPro" id="IPR013780">
    <property type="entry name" value="Glyco_hydro_b"/>
</dbReference>
<keyword evidence="10" id="KW-0106">Calcium</keyword>
<dbReference type="SMART" id="SM00642">
    <property type="entry name" value="Aamy"/>
    <property type="match status" value="1"/>
</dbReference>
<organism evidence="17 18">
    <name type="scientific">Geobacter hydrogenophilus</name>
    <dbReference type="NCBI Taxonomy" id="40983"/>
    <lineage>
        <taxon>Bacteria</taxon>
        <taxon>Pseudomonadati</taxon>
        <taxon>Thermodesulfobacteriota</taxon>
        <taxon>Desulfuromonadia</taxon>
        <taxon>Geobacterales</taxon>
        <taxon>Geobacteraceae</taxon>
        <taxon>Geobacter</taxon>
    </lineage>
</organism>
<dbReference type="EC" id="2.7.1.175" evidence="4"/>
<dbReference type="Gene3D" id="3.20.20.80">
    <property type="entry name" value="Glycosidases"/>
    <property type="match status" value="1"/>
</dbReference>
<keyword evidence="11" id="KW-0067">ATP-binding</keyword>
<keyword evidence="12" id="KW-0413">Isomerase</keyword>
<name>A0A9W6L9F9_9BACT</name>
<dbReference type="EMBL" id="BSDS01000001">
    <property type="protein sequence ID" value="GLI36508.1"/>
    <property type="molecule type" value="Genomic_DNA"/>
</dbReference>
<feature type="domain" description="Glycosyl hydrolase family 13 catalytic" evidence="16">
    <location>
        <begin position="22"/>
        <end position="421"/>
    </location>
</feature>
<dbReference type="Pfam" id="PF16657">
    <property type="entry name" value="Malt_amylase_C"/>
    <property type="match status" value="1"/>
</dbReference>
<comment type="caution">
    <text evidence="17">The sequence shown here is derived from an EMBL/GenBank/DDBJ whole genome shotgun (WGS) entry which is preliminary data.</text>
</comment>
<evidence type="ECO:0000256" key="2">
    <source>
        <dbReference type="ARBA" id="ARBA00005496"/>
    </source>
</evidence>
<dbReference type="CDD" id="cd11334">
    <property type="entry name" value="AmyAc_TreS"/>
    <property type="match status" value="1"/>
</dbReference>
<keyword evidence="18" id="KW-1185">Reference proteome</keyword>
<dbReference type="EC" id="5.4.99.16" evidence="5"/>
<comment type="catalytic activity">
    <reaction evidence="1">
        <text>D-maltose = alpha,alpha-trehalose</text>
        <dbReference type="Rhea" id="RHEA:15145"/>
        <dbReference type="ChEBI" id="CHEBI:16551"/>
        <dbReference type="ChEBI" id="CHEBI:17306"/>
        <dbReference type="EC" id="5.4.99.16"/>
    </reaction>
</comment>
<protein>
    <recommendedName>
        <fullName evidence="6">Maltokinase</fullName>
        <ecNumber evidence="4">2.7.1.175</ecNumber>
        <ecNumber evidence="5">5.4.99.16</ecNumber>
    </recommendedName>
    <alternativeName>
        <fullName evidence="14">Maltose alpha-D-glucosyltransferase</fullName>
    </alternativeName>
    <alternativeName>
        <fullName evidence="13">Maltose-1-phosphate synthase</fullName>
    </alternativeName>
</protein>
<evidence type="ECO:0000256" key="8">
    <source>
        <dbReference type="ARBA" id="ARBA00022723"/>
    </source>
</evidence>
<dbReference type="SUPFAM" id="SSF56112">
    <property type="entry name" value="Protein kinase-like (PK-like)"/>
    <property type="match status" value="1"/>
</dbReference>
<dbReference type="GO" id="GO:0046872">
    <property type="term" value="F:metal ion binding"/>
    <property type="evidence" value="ECO:0007669"/>
    <property type="project" value="UniProtKB-KW"/>
</dbReference>
<reference evidence="17" key="1">
    <citation type="submission" date="2022-12" db="EMBL/GenBank/DDBJ databases">
        <title>Reference genome sequencing for broad-spectrum identification of bacterial and archaeal isolates by mass spectrometry.</title>
        <authorList>
            <person name="Sekiguchi Y."/>
            <person name="Tourlousse D.M."/>
        </authorList>
    </citation>
    <scope>NUCLEOTIDE SEQUENCE</scope>
    <source>
        <strain evidence="17">H2</strain>
    </source>
</reference>
<dbReference type="Proteomes" id="UP001144352">
    <property type="component" value="Unassembled WGS sequence"/>
</dbReference>
<evidence type="ECO:0000313" key="18">
    <source>
        <dbReference type="Proteomes" id="UP001144352"/>
    </source>
</evidence>
<dbReference type="GO" id="GO:0047471">
    <property type="term" value="F:maltose alpha-D-glucosyltransferase activity"/>
    <property type="evidence" value="ECO:0007669"/>
    <property type="project" value="UniProtKB-EC"/>
</dbReference>
<keyword evidence="9" id="KW-0547">Nucleotide-binding</keyword>
<evidence type="ECO:0000256" key="1">
    <source>
        <dbReference type="ARBA" id="ARBA00001595"/>
    </source>
</evidence>
<dbReference type="Gene3D" id="3.90.400.10">
    <property type="entry name" value="Oligo-1,6-glucosidase, Domain 2"/>
    <property type="match status" value="1"/>
</dbReference>
<evidence type="ECO:0000256" key="5">
    <source>
        <dbReference type="ARBA" id="ARBA00012619"/>
    </source>
</evidence>
<dbReference type="InterPro" id="IPR017853">
    <property type="entry name" value="GH"/>
</dbReference>
<sequence length="1113" mass="127521">MRRRVSLPDDTPHWYRDAVIYQLHVKAFADSDGDGVGDFRGLMEKLDYLHSLGITAIWLLPFYPSPLRDDGYDIADYYSVNPSYNTLREFREFLRAAHARHIRVITELVLNHTSDQHPWFQRARRARPGSVHRDYYVWSDTPERYRETRIIFQDFETSNWSWDPVAKAYYWHRFYAHQPDLNFDNPRVQAEMFRVIAYWLRMGVDGVRLDAVPYLFEREGTNCENLPETHAFLKQLREHVDASFPNRMLLGEANQWPEDAVAYFGEGDECHMLFHFPIMPRMYMAIEMEDRFPVVDILDQTPAIPEGCQWAIFLRNHDELTLEMVTDEERDYMYRIYASDPKARINLGIRRRLAPLLGKDRRRIELMNALLFSLPGTPVIYYGDEIGMGDNYYLGDRNGVRTPMQWSPDRNAGFSSSNPQRLFLPVIIDPEYHYEAVNVDIQERNPTSLLWWMRRTIAVRRRHRAFSRGAMEMLYPANHRVLAFLRRHEDDVILVVANLSRFAQAVSLDLKEFAGIAPEDLFSRNRFPVIREVPYPLTLGPHDYFWFILRRAETPLAAEGELPRIRLRGGLPWWEALPHARGDAHLERITTAYLTRSGWFQGTAGAVIGYTLRDTVTLRQGETVFPLFFLEVRYQDGPPETYLLPVAFLTGAGAKRVAAESPRAAIAALSAGDEEGILCDAVYDRVFRDALLSLALGRRQLHGKRESVIAPVHGGGGRTAPPEETEHLVSELPKADGTNSIIIYGDRHALKLYRKVEPGINSEVEMARFLTGKSGFPNVAPFQGSLELRHPGMEPCTIGLLQGYVQNQGDGWRLALHLLDQYFERLLSRRSELPLPPERFSSLMEGSACAVPEPAAELIGAFYLEMAGLLGRRTAELHLALVAGGNDPAWRPEEYSILYQRSVYQSLRNQARRSLQLLARHRGELPAPDLEIADRMLAAEKEILDRLRLIAGRRVQAMKSRIHGNLNLGKVLFTGKDFMIIDLEGEPDRTLGERRIKRSPLRDVAGMIRSFHNATLTVLARHGTGHPGDLAFLEPWAESCYYHVSCRYLAGYLDRMGTSPLVPADRGDLETLLRSFLLDKALYELGYTLSTRPDRAALSLRGIETVLREYRTA</sequence>
<evidence type="ECO:0000256" key="12">
    <source>
        <dbReference type="ARBA" id="ARBA00023235"/>
    </source>
</evidence>
<dbReference type="Gene3D" id="3.90.1200.10">
    <property type="match status" value="1"/>
</dbReference>
<dbReference type="Pfam" id="PF18085">
    <property type="entry name" value="Mak_N_cap"/>
    <property type="match status" value="1"/>
</dbReference>
<dbReference type="RefSeq" id="WP_214187570.1">
    <property type="nucleotide sequence ID" value="NZ_BSDS01000001.1"/>
</dbReference>
<dbReference type="InterPro" id="IPR011009">
    <property type="entry name" value="Kinase-like_dom_sf"/>
</dbReference>
<dbReference type="PANTHER" id="PTHR10357:SF219">
    <property type="entry name" value="MALTOSE ALPHA-D-GLUCOSYLTRANSFERASE"/>
    <property type="match status" value="1"/>
</dbReference>